<feature type="region of interest" description="Disordered" evidence="3">
    <location>
        <begin position="114"/>
        <end position="135"/>
    </location>
</feature>
<dbReference type="SMART" id="SM00116">
    <property type="entry name" value="CBS"/>
    <property type="match status" value="2"/>
</dbReference>
<dbReference type="InterPro" id="IPR051257">
    <property type="entry name" value="Diverse_CBS-Domain"/>
</dbReference>
<feature type="compositionally biased region" description="Low complexity" evidence="3">
    <location>
        <begin position="115"/>
        <end position="135"/>
    </location>
</feature>
<dbReference type="STRING" id="146923.Spa2297_27135"/>
<accession>A0A369V0U8</accession>
<sequence>MGDRVKDAMTPGVAAVRPGSSLVEAARLMRTQDVGDVLVADGQEVVGMLNHRHIAVRAVARGLDPMAVSAGAVCDPDPPTAAPDEPVARVAALMREHGVRRVAVVEDGLPVGTVGAADLPAAPDPGSAPARITRP</sequence>
<dbReference type="AlphaFoldDB" id="A0A369V0U8"/>
<evidence type="ECO:0000256" key="3">
    <source>
        <dbReference type="SAM" id="MobiDB-lite"/>
    </source>
</evidence>
<dbReference type="RefSeq" id="WP_114530815.1">
    <property type="nucleotide sequence ID" value="NZ_QQBH01000016.1"/>
</dbReference>
<dbReference type="SUPFAM" id="SSF54631">
    <property type="entry name" value="CBS-domain pair"/>
    <property type="match status" value="1"/>
</dbReference>
<dbReference type="Pfam" id="PF00571">
    <property type="entry name" value="CBS"/>
    <property type="match status" value="2"/>
</dbReference>
<feature type="domain" description="CBS" evidence="4">
    <location>
        <begin position="9"/>
        <end position="65"/>
    </location>
</feature>
<keyword evidence="1 2" id="KW-0129">CBS domain</keyword>
<evidence type="ECO:0000259" key="4">
    <source>
        <dbReference type="PROSITE" id="PS51371"/>
    </source>
</evidence>
<dbReference type="PANTHER" id="PTHR43080">
    <property type="entry name" value="CBS DOMAIN-CONTAINING PROTEIN CBSX3, MITOCHONDRIAL"/>
    <property type="match status" value="1"/>
</dbReference>
<dbReference type="PANTHER" id="PTHR43080:SF2">
    <property type="entry name" value="CBS DOMAIN-CONTAINING PROTEIN"/>
    <property type="match status" value="1"/>
</dbReference>
<evidence type="ECO:0000313" key="5">
    <source>
        <dbReference type="EMBL" id="RDD86594.1"/>
    </source>
</evidence>
<dbReference type="InterPro" id="IPR000644">
    <property type="entry name" value="CBS_dom"/>
</dbReference>
<feature type="domain" description="CBS" evidence="4">
    <location>
        <begin position="74"/>
        <end position="129"/>
    </location>
</feature>
<dbReference type="PROSITE" id="PS51371">
    <property type="entry name" value="CBS"/>
    <property type="match status" value="2"/>
</dbReference>
<protein>
    <submittedName>
        <fullName evidence="5">CBS domain-containing protein</fullName>
    </submittedName>
</protein>
<proteinExistence type="predicted"/>
<gene>
    <name evidence="5" type="ORF">DVZ84_23520</name>
</gene>
<dbReference type="EMBL" id="QQBH01000016">
    <property type="protein sequence ID" value="RDD86594.1"/>
    <property type="molecule type" value="Genomic_DNA"/>
</dbReference>
<comment type="caution">
    <text evidence="5">The sequence shown here is derived from an EMBL/GenBank/DDBJ whole genome shotgun (WGS) entry which is preliminary data.</text>
</comment>
<organism evidence="5 6">
    <name type="scientific">Streptomyces parvulus</name>
    <dbReference type="NCBI Taxonomy" id="146923"/>
    <lineage>
        <taxon>Bacteria</taxon>
        <taxon>Bacillati</taxon>
        <taxon>Actinomycetota</taxon>
        <taxon>Actinomycetes</taxon>
        <taxon>Kitasatosporales</taxon>
        <taxon>Streptomycetaceae</taxon>
        <taxon>Streptomyces</taxon>
    </lineage>
</organism>
<dbReference type="InterPro" id="IPR046342">
    <property type="entry name" value="CBS_dom_sf"/>
</dbReference>
<evidence type="ECO:0000256" key="1">
    <source>
        <dbReference type="ARBA" id="ARBA00023122"/>
    </source>
</evidence>
<evidence type="ECO:0000256" key="2">
    <source>
        <dbReference type="PROSITE-ProRule" id="PRU00703"/>
    </source>
</evidence>
<reference evidence="5 6" key="1">
    <citation type="submission" date="2018-07" db="EMBL/GenBank/DDBJ databases">
        <title>Genome guided investigation of antibiotics producing actinomycetales strain isolated from a Macau mangrove ecosystem.</title>
        <authorList>
            <person name="Hu D."/>
        </authorList>
    </citation>
    <scope>NUCLEOTIDE SEQUENCE [LARGE SCALE GENOMIC DNA]</scope>
    <source>
        <strain evidence="5 6">2297</strain>
    </source>
</reference>
<dbReference type="Proteomes" id="UP000253742">
    <property type="component" value="Unassembled WGS sequence"/>
</dbReference>
<name>A0A369V0U8_9ACTN</name>
<dbReference type="Gene3D" id="3.10.580.10">
    <property type="entry name" value="CBS-domain"/>
    <property type="match status" value="1"/>
</dbReference>
<evidence type="ECO:0000313" key="6">
    <source>
        <dbReference type="Proteomes" id="UP000253742"/>
    </source>
</evidence>
<dbReference type="OrthoDB" id="9789996at2"/>